<dbReference type="CDD" id="cd07012">
    <property type="entry name" value="PBP2_Bug_TTT"/>
    <property type="match status" value="1"/>
</dbReference>
<evidence type="ECO:0000313" key="3">
    <source>
        <dbReference type="EMBL" id="PTM60508.1"/>
    </source>
</evidence>
<proteinExistence type="inferred from homology"/>
<dbReference type="Pfam" id="PF03401">
    <property type="entry name" value="TctC"/>
    <property type="match status" value="1"/>
</dbReference>
<keyword evidence="2" id="KW-0732">Signal</keyword>
<feature type="chain" id="PRO_5015474942" evidence="2">
    <location>
        <begin position="28"/>
        <end position="329"/>
    </location>
</feature>
<name>A0A2T4ZF31_9HYPH</name>
<evidence type="ECO:0000313" key="4">
    <source>
        <dbReference type="Proteomes" id="UP000241808"/>
    </source>
</evidence>
<comment type="caution">
    <text evidence="3">The sequence shown here is derived from an EMBL/GenBank/DDBJ whole genome shotgun (WGS) entry which is preliminary data.</text>
</comment>
<organism evidence="3 4">
    <name type="scientific">Phreatobacter oligotrophus</name>
    <dbReference type="NCBI Taxonomy" id="1122261"/>
    <lineage>
        <taxon>Bacteria</taxon>
        <taxon>Pseudomonadati</taxon>
        <taxon>Pseudomonadota</taxon>
        <taxon>Alphaproteobacteria</taxon>
        <taxon>Hyphomicrobiales</taxon>
        <taxon>Phreatobacteraceae</taxon>
        <taxon>Phreatobacter</taxon>
    </lineage>
</organism>
<keyword evidence="3" id="KW-0675">Receptor</keyword>
<feature type="signal peptide" evidence="2">
    <location>
        <begin position="1"/>
        <end position="27"/>
    </location>
</feature>
<dbReference type="Proteomes" id="UP000241808">
    <property type="component" value="Unassembled WGS sequence"/>
</dbReference>
<reference evidence="3 4" key="1">
    <citation type="submission" date="2018-04" db="EMBL/GenBank/DDBJ databases">
        <title>Genomic Encyclopedia of Archaeal and Bacterial Type Strains, Phase II (KMG-II): from individual species to whole genera.</title>
        <authorList>
            <person name="Goeker M."/>
        </authorList>
    </citation>
    <scope>NUCLEOTIDE SEQUENCE [LARGE SCALE GENOMIC DNA]</scope>
    <source>
        <strain evidence="3 4">DSM 25521</strain>
    </source>
</reference>
<dbReference type="PANTHER" id="PTHR42928:SF5">
    <property type="entry name" value="BLR1237 PROTEIN"/>
    <property type="match status" value="1"/>
</dbReference>
<comment type="similarity">
    <text evidence="1">Belongs to the UPF0065 (bug) family.</text>
</comment>
<gene>
    <name evidence="3" type="ORF">C8P69_103442</name>
</gene>
<dbReference type="PIRSF" id="PIRSF017082">
    <property type="entry name" value="YflP"/>
    <property type="match status" value="1"/>
</dbReference>
<dbReference type="Gene3D" id="3.40.190.10">
    <property type="entry name" value="Periplasmic binding protein-like II"/>
    <property type="match status" value="1"/>
</dbReference>
<dbReference type="OrthoDB" id="8263732at2"/>
<dbReference type="EMBL" id="PZZL01000003">
    <property type="protein sequence ID" value="PTM60508.1"/>
    <property type="molecule type" value="Genomic_DNA"/>
</dbReference>
<dbReference type="PANTHER" id="PTHR42928">
    <property type="entry name" value="TRICARBOXYLATE-BINDING PROTEIN"/>
    <property type="match status" value="1"/>
</dbReference>
<dbReference type="Gene3D" id="3.40.190.150">
    <property type="entry name" value="Bordetella uptake gene, domain 1"/>
    <property type="match status" value="1"/>
</dbReference>
<dbReference type="SUPFAM" id="SSF53850">
    <property type="entry name" value="Periplasmic binding protein-like II"/>
    <property type="match status" value="1"/>
</dbReference>
<evidence type="ECO:0000256" key="1">
    <source>
        <dbReference type="ARBA" id="ARBA00006987"/>
    </source>
</evidence>
<keyword evidence="4" id="KW-1185">Reference proteome</keyword>
<sequence>MSIVFSRRGLVAAGALLPLASPSILRAQGAAWPTKSLRIICAFPAGGITDAFARAYGEYIGQKSGQTVVVENRPGAGGGIAAQAMKSAPDDAHTIMITISTTLFGNRVMFKSLAYDPDKDFSLLALLPTGSLPLVAAKATGATNIAQFVDYARRNRISFGSYAAGSMAHIVCNKLNQQFGLDMTVVNYRGEAPMWQDVLTGNSQIALGSYTAAKAVLDANAGTAIAIPSTRRMRVLPNAQTFQEQGLDNPVFRLLSWVGFLGTSSIPQPMVETISNLMLEAARTERIQKLNETFGIDDPVLGHADFKKVYDTEGPIWIENVKALGLTPA</sequence>
<dbReference type="InterPro" id="IPR005064">
    <property type="entry name" value="BUG"/>
</dbReference>
<protein>
    <submittedName>
        <fullName evidence="3">Tripartite-type tricarboxylate transporter receptor subunit TctC</fullName>
    </submittedName>
</protein>
<accession>A0A2T4ZF31</accession>
<dbReference type="RefSeq" id="WP_108176358.1">
    <property type="nucleotide sequence ID" value="NZ_PZZL01000003.1"/>
</dbReference>
<evidence type="ECO:0000256" key="2">
    <source>
        <dbReference type="SAM" id="SignalP"/>
    </source>
</evidence>
<dbReference type="InterPro" id="IPR042100">
    <property type="entry name" value="Bug_dom1"/>
</dbReference>
<dbReference type="AlphaFoldDB" id="A0A2T4ZF31"/>